<keyword evidence="2" id="KW-1185">Reference proteome</keyword>
<dbReference type="EMBL" id="AGBW02009738">
    <property type="protein sequence ID" value="OWR50013.1"/>
    <property type="molecule type" value="Genomic_DNA"/>
</dbReference>
<dbReference type="InParanoid" id="A0A212F8G8"/>
<dbReference type="Proteomes" id="UP000007151">
    <property type="component" value="Unassembled WGS sequence"/>
</dbReference>
<reference evidence="1 2" key="1">
    <citation type="journal article" date="2011" name="Cell">
        <title>The monarch butterfly genome yields insights into long-distance migration.</title>
        <authorList>
            <person name="Zhan S."/>
            <person name="Merlin C."/>
            <person name="Boore J.L."/>
            <person name="Reppert S.M."/>
        </authorList>
    </citation>
    <scope>NUCLEOTIDE SEQUENCE [LARGE SCALE GENOMIC DNA]</scope>
    <source>
        <strain evidence="1">F-2</strain>
    </source>
</reference>
<accession>A0A212F8G8</accession>
<feature type="non-terminal residue" evidence="1">
    <location>
        <position position="11"/>
    </location>
</feature>
<sequence length="11" mass="1368">MQSSYMHGLWK</sequence>
<organism evidence="1 2">
    <name type="scientific">Danaus plexippus plexippus</name>
    <dbReference type="NCBI Taxonomy" id="278856"/>
    <lineage>
        <taxon>Eukaryota</taxon>
        <taxon>Metazoa</taxon>
        <taxon>Ecdysozoa</taxon>
        <taxon>Arthropoda</taxon>
        <taxon>Hexapoda</taxon>
        <taxon>Insecta</taxon>
        <taxon>Pterygota</taxon>
        <taxon>Neoptera</taxon>
        <taxon>Endopterygota</taxon>
        <taxon>Lepidoptera</taxon>
        <taxon>Glossata</taxon>
        <taxon>Ditrysia</taxon>
        <taxon>Papilionoidea</taxon>
        <taxon>Nymphalidae</taxon>
        <taxon>Danainae</taxon>
        <taxon>Danaini</taxon>
        <taxon>Danaina</taxon>
        <taxon>Danaus</taxon>
        <taxon>Danaus</taxon>
    </lineage>
</organism>
<evidence type="ECO:0000313" key="1">
    <source>
        <dbReference type="EMBL" id="OWR50013.1"/>
    </source>
</evidence>
<comment type="caution">
    <text evidence="1">The sequence shown here is derived from an EMBL/GenBank/DDBJ whole genome shotgun (WGS) entry which is preliminary data.</text>
</comment>
<dbReference type="KEGG" id="dpl:KGM_213289A"/>
<protein>
    <submittedName>
        <fullName evidence="1">Uncharacterized protein</fullName>
    </submittedName>
</protein>
<name>A0A212F8G8_DANPL</name>
<gene>
    <name evidence="1" type="ORF">KGM_213289A</name>
</gene>
<proteinExistence type="predicted"/>
<evidence type="ECO:0000313" key="2">
    <source>
        <dbReference type="Proteomes" id="UP000007151"/>
    </source>
</evidence>